<keyword evidence="2" id="KW-1185">Reference proteome</keyword>
<dbReference type="EMBL" id="JAWJWF010000049">
    <property type="protein sequence ID" value="KAK6619255.1"/>
    <property type="molecule type" value="Genomic_DNA"/>
</dbReference>
<organism evidence="1 2">
    <name type="scientific">Polyplax serrata</name>
    <name type="common">Common mouse louse</name>
    <dbReference type="NCBI Taxonomy" id="468196"/>
    <lineage>
        <taxon>Eukaryota</taxon>
        <taxon>Metazoa</taxon>
        <taxon>Ecdysozoa</taxon>
        <taxon>Arthropoda</taxon>
        <taxon>Hexapoda</taxon>
        <taxon>Insecta</taxon>
        <taxon>Pterygota</taxon>
        <taxon>Neoptera</taxon>
        <taxon>Paraneoptera</taxon>
        <taxon>Psocodea</taxon>
        <taxon>Troctomorpha</taxon>
        <taxon>Phthiraptera</taxon>
        <taxon>Anoplura</taxon>
        <taxon>Polyplacidae</taxon>
        <taxon>Polyplax</taxon>
    </lineage>
</organism>
<name>A0ABR1AH12_POLSC</name>
<accession>A0ABR1AH12</accession>
<gene>
    <name evidence="1" type="ORF">RUM44_003637</name>
</gene>
<evidence type="ECO:0000313" key="1">
    <source>
        <dbReference type="EMBL" id="KAK6619255.1"/>
    </source>
</evidence>
<comment type="caution">
    <text evidence="1">The sequence shown here is derived from an EMBL/GenBank/DDBJ whole genome shotgun (WGS) entry which is preliminary data.</text>
</comment>
<protein>
    <submittedName>
        <fullName evidence="1">Uncharacterized protein</fullName>
    </submittedName>
</protein>
<sequence>MATWCVRLVLGRDSKTPGLSSWLRLQHGEVTGDKYGYGFSMSGLFSCEWFGSKVSAGWSRKVQTSAAATKTSPEESVMRVFRYSMMKTILGDSKEYAGEIKGECFQYIDKTRAVRKSVNILGLKTFPISIEIVAGGKHDVFEVSKVVLGLRIPF</sequence>
<evidence type="ECO:0000313" key="2">
    <source>
        <dbReference type="Proteomes" id="UP001359485"/>
    </source>
</evidence>
<proteinExistence type="predicted"/>
<reference evidence="1 2" key="1">
    <citation type="submission" date="2023-09" db="EMBL/GenBank/DDBJ databases">
        <title>Genomes of two closely related lineages of the louse Polyplax serrata with different host specificities.</title>
        <authorList>
            <person name="Martinu J."/>
            <person name="Tarabai H."/>
            <person name="Stefka J."/>
            <person name="Hypsa V."/>
        </authorList>
    </citation>
    <scope>NUCLEOTIDE SEQUENCE [LARGE SCALE GENOMIC DNA]</scope>
    <source>
        <strain evidence="1">98ZLc_SE</strain>
    </source>
</reference>
<dbReference type="Proteomes" id="UP001359485">
    <property type="component" value="Unassembled WGS sequence"/>
</dbReference>